<gene>
    <name evidence="2" type="ORF">Hamer_G009004</name>
</gene>
<evidence type="ECO:0000256" key="1">
    <source>
        <dbReference type="SAM" id="SignalP"/>
    </source>
</evidence>
<sequence length="65" mass="7521">MGVMLTLEHLMMFGLWLTGVYTNNWKLKPPPEPDYDFNFNQYGGRLKYLTFLSGVWNGINQTSSS</sequence>
<keyword evidence="3" id="KW-1185">Reference proteome</keyword>
<dbReference type="Proteomes" id="UP000747542">
    <property type="component" value="Unassembled WGS sequence"/>
</dbReference>
<dbReference type="AlphaFoldDB" id="A0A8J5TJL6"/>
<reference evidence="2" key="1">
    <citation type="journal article" date="2021" name="Sci. Adv.">
        <title>The American lobster genome reveals insights on longevity, neural, and immune adaptations.</title>
        <authorList>
            <person name="Polinski J.M."/>
            <person name="Zimin A.V."/>
            <person name="Clark K.F."/>
            <person name="Kohn A.B."/>
            <person name="Sadowski N."/>
            <person name="Timp W."/>
            <person name="Ptitsyn A."/>
            <person name="Khanna P."/>
            <person name="Romanova D.Y."/>
            <person name="Williams P."/>
            <person name="Greenwood S.J."/>
            <person name="Moroz L.L."/>
            <person name="Walt D.R."/>
            <person name="Bodnar A.G."/>
        </authorList>
    </citation>
    <scope>NUCLEOTIDE SEQUENCE</scope>
    <source>
        <strain evidence="2">GMGI-L3</strain>
    </source>
</reference>
<keyword evidence="1" id="KW-0732">Signal</keyword>
<accession>A0A8J5TJL6</accession>
<evidence type="ECO:0000313" key="2">
    <source>
        <dbReference type="EMBL" id="KAG7176236.1"/>
    </source>
</evidence>
<comment type="caution">
    <text evidence="2">The sequence shown here is derived from an EMBL/GenBank/DDBJ whole genome shotgun (WGS) entry which is preliminary data.</text>
</comment>
<organism evidence="2 3">
    <name type="scientific">Homarus americanus</name>
    <name type="common">American lobster</name>
    <dbReference type="NCBI Taxonomy" id="6706"/>
    <lineage>
        <taxon>Eukaryota</taxon>
        <taxon>Metazoa</taxon>
        <taxon>Ecdysozoa</taxon>
        <taxon>Arthropoda</taxon>
        <taxon>Crustacea</taxon>
        <taxon>Multicrustacea</taxon>
        <taxon>Malacostraca</taxon>
        <taxon>Eumalacostraca</taxon>
        <taxon>Eucarida</taxon>
        <taxon>Decapoda</taxon>
        <taxon>Pleocyemata</taxon>
        <taxon>Astacidea</taxon>
        <taxon>Nephropoidea</taxon>
        <taxon>Nephropidae</taxon>
        <taxon>Homarus</taxon>
    </lineage>
</organism>
<evidence type="ECO:0000313" key="3">
    <source>
        <dbReference type="Proteomes" id="UP000747542"/>
    </source>
</evidence>
<feature type="non-terminal residue" evidence="2">
    <location>
        <position position="1"/>
    </location>
</feature>
<feature type="signal peptide" evidence="1">
    <location>
        <begin position="1"/>
        <end position="22"/>
    </location>
</feature>
<proteinExistence type="predicted"/>
<name>A0A8J5TJL6_HOMAM</name>
<dbReference type="EMBL" id="JAHLQT010003582">
    <property type="protein sequence ID" value="KAG7176236.1"/>
    <property type="molecule type" value="Genomic_DNA"/>
</dbReference>
<protein>
    <submittedName>
        <fullName evidence="2">Putative androgen-induced 1 protein-like</fullName>
    </submittedName>
</protein>
<feature type="chain" id="PRO_5035223668" evidence="1">
    <location>
        <begin position="23"/>
        <end position="65"/>
    </location>
</feature>